<dbReference type="RefSeq" id="WP_203737082.1">
    <property type="nucleotide sequence ID" value="NZ_BOMO01000049.1"/>
</dbReference>
<proteinExistence type="predicted"/>
<dbReference type="Proteomes" id="UP000239415">
    <property type="component" value="Unassembled WGS sequence"/>
</dbReference>
<gene>
    <name evidence="1" type="ORF">CLV67_110269</name>
</gene>
<comment type="caution">
    <text evidence="1">The sequence shown here is derived from an EMBL/GenBank/DDBJ whole genome shotgun (WGS) entry which is preliminary data.</text>
</comment>
<sequence length="350" mass="38556">MSVDESDLTVRRNRHQAISQRLAAVDDATLTGLLDGPPTPGFGGAVATAAVDGVPMFVKFVPLTDLERDHTGSTANLFGLPTFYQYGIGSAGFGAWREIAVHDMTTRWVLDGEFDGFPLVYHWRVVPYRPAPTDPAELERWVTHWEGHDAVRARLEAIGDASAAVIVFMEHFPQTVDAWLTEHAATGGALEFVRAGVRDGVEFMGARGLAHFDAHFRNLLTDGRRIYFADFGLALHSDFDLDEDERGFLRRHHDYDRGHTTAHLVRWIVSNGLGLPWNEVHGHLRGHAAEPGAGLRGPAAEIVAEHTPVAMVMGDFFEELWADKRSPFPADDLAKALTVRSRRSAPAPQG</sequence>
<evidence type="ECO:0000313" key="2">
    <source>
        <dbReference type="Proteomes" id="UP000239415"/>
    </source>
</evidence>
<reference evidence="1 2" key="1">
    <citation type="submission" date="2018-03" db="EMBL/GenBank/DDBJ databases">
        <title>Genomic Encyclopedia of Archaeal and Bacterial Type Strains, Phase II (KMG-II): from individual species to whole genera.</title>
        <authorList>
            <person name="Goeker M."/>
        </authorList>
    </citation>
    <scope>NUCLEOTIDE SEQUENCE [LARGE SCALE GENOMIC DNA]</scope>
    <source>
        <strain evidence="1 2">DSM 43146</strain>
    </source>
</reference>
<name>A0A2T0K8X8_9ACTN</name>
<dbReference type="SUPFAM" id="SSF56112">
    <property type="entry name" value="Protein kinase-like (PK-like)"/>
    <property type="match status" value="1"/>
</dbReference>
<dbReference type="InterPro" id="IPR011009">
    <property type="entry name" value="Kinase-like_dom_sf"/>
</dbReference>
<dbReference type="AlphaFoldDB" id="A0A2T0K8X8"/>
<dbReference type="EMBL" id="PVMZ01000010">
    <property type="protein sequence ID" value="PRX19517.1"/>
    <property type="molecule type" value="Genomic_DNA"/>
</dbReference>
<keyword evidence="2" id="KW-1185">Reference proteome</keyword>
<accession>A0A2T0K8X8</accession>
<organism evidence="1 2">
    <name type="scientific">Actinoplanes italicus</name>
    <dbReference type="NCBI Taxonomy" id="113567"/>
    <lineage>
        <taxon>Bacteria</taxon>
        <taxon>Bacillati</taxon>
        <taxon>Actinomycetota</taxon>
        <taxon>Actinomycetes</taxon>
        <taxon>Micromonosporales</taxon>
        <taxon>Micromonosporaceae</taxon>
        <taxon>Actinoplanes</taxon>
    </lineage>
</organism>
<evidence type="ECO:0008006" key="3">
    <source>
        <dbReference type="Google" id="ProtNLM"/>
    </source>
</evidence>
<evidence type="ECO:0000313" key="1">
    <source>
        <dbReference type="EMBL" id="PRX19517.1"/>
    </source>
</evidence>
<protein>
    <recommendedName>
        <fullName evidence="3">Protein kinase domain-containing protein</fullName>
    </recommendedName>
</protein>